<keyword evidence="6" id="KW-0934">Plastid</keyword>
<keyword evidence="9" id="KW-0601">Photorespiration</keyword>
<protein>
    <recommendedName>
        <fullName evidence="4">Ribulose bisphosphate carboxylase large chain</fullName>
        <ecNumber evidence="3">4.1.1.39</ecNumber>
    </recommendedName>
</protein>
<dbReference type="GO" id="GO:0009853">
    <property type="term" value="P:photorespiration"/>
    <property type="evidence" value="ECO:0007669"/>
    <property type="project" value="UniProtKB-KW"/>
</dbReference>
<comment type="catalytic activity">
    <reaction evidence="12">
        <text>D-ribulose 1,5-bisphosphate + O2 = 2-phosphoglycolate + (2R)-3-phosphoglycerate + 2 H(+)</text>
        <dbReference type="Rhea" id="RHEA:36631"/>
        <dbReference type="ChEBI" id="CHEBI:15378"/>
        <dbReference type="ChEBI" id="CHEBI:15379"/>
        <dbReference type="ChEBI" id="CHEBI:57870"/>
        <dbReference type="ChEBI" id="CHEBI:58033"/>
        <dbReference type="ChEBI" id="CHEBI:58272"/>
    </reaction>
</comment>
<dbReference type="InterPro" id="IPR036422">
    <property type="entry name" value="RuBisCO_lsu_N_sf"/>
</dbReference>
<comment type="subcellular location">
    <subcellularLocation>
        <location evidence="1">Plastid</location>
    </subcellularLocation>
</comment>
<dbReference type="Gene3D" id="3.30.70.150">
    <property type="entry name" value="RuBisCO large subunit, N-terminal domain"/>
    <property type="match status" value="1"/>
</dbReference>
<proteinExistence type="inferred from homology"/>
<dbReference type="GO" id="GO:0004497">
    <property type="term" value="F:monooxygenase activity"/>
    <property type="evidence" value="ECO:0007669"/>
    <property type="project" value="UniProtKB-KW"/>
</dbReference>
<evidence type="ECO:0000259" key="14">
    <source>
        <dbReference type="Pfam" id="PF02788"/>
    </source>
</evidence>
<dbReference type="GO" id="GO:0016984">
    <property type="term" value="F:ribulose-bisphosphate carboxylase activity"/>
    <property type="evidence" value="ECO:0007669"/>
    <property type="project" value="UniProtKB-EC"/>
</dbReference>
<evidence type="ECO:0000256" key="1">
    <source>
        <dbReference type="ARBA" id="ARBA00004474"/>
    </source>
</evidence>
<keyword evidence="5" id="KW-0113">Calvin cycle</keyword>
<dbReference type="Pfam" id="PF02788">
    <property type="entry name" value="RuBisCO_large_N"/>
    <property type="match status" value="1"/>
</dbReference>
<reference evidence="15 16" key="1">
    <citation type="journal article" date="2021" name="Hortic Res">
        <title>Chromosome-scale assembly of the Dendrobium chrysotoxum genome enhances the understanding of orchid evolution.</title>
        <authorList>
            <person name="Zhang Y."/>
            <person name="Zhang G.Q."/>
            <person name="Zhang D."/>
            <person name="Liu X.D."/>
            <person name="Xu X.Y."/>
            <person name="Sun W.H."/>
            <person name="Yu X."/>
            <person name="Zhu X."/>
            <person name="Wang Z.W."/>
            <person name="Zhao X."/>
            <person name="Zhong W.Y."/>
            <person name="Chen H."/>
            <person name="Yin W.L."/>
            <person name="Huang T."/>
            <person name="Niu S.C."/>
            <person name="Liu Z.J."/>
        </authorList>
    </citation>
    <scope>NUCLEOTIDE SEQUENCE [LARGE SCALE GENOMIC DNA]</scope>
    <source>
        <strain evidence="15">Lindl</strain>
    </source>
</reference>
<comment type="similarity">
    <text evidence="2">Belongs to the RuBisCO large chain family. Type I subfamily.</text>
</comment>
<evidence type="ECO:0000256" key="11">
    <source>
        <dbReference type="ARBA" id="ARBA00023300"/>
    </source>
</evidence>
<dbReference type="GO" id="GO:0019253">
    <property type="term" value="P:reductive pentose-phosphate cycle"/>
    <property type="evidence" value="ECO:0007669"/>
    <property type="project" value="UniProtKB-KW"/>
</dbReference>
<dbReference type="SUPFAM" id="SSF54966">
    <property type="entry name" value="RuBisCO, large subunit, small (N-terminal) domain"/>
    <property type="match status" value="1"/>
</dbReference>
<dbReference type="InterPro" id="IPR017443">
    <property type="entry name" value="RuBisCO_lsu_fd_N"/>
</dbReference>
<dbReference type="EMBL" id="JAGFBR010000007">
    <property type="protein sequence ID" value="KAH0464638.1"/>
    <property type="molecule type" value="Genomic_DNA"/>
</dbReference>
<evidence type="ECO:0000256" key="4">
    <source>
        <dbReference type="ARBA" id="ARBA00017725"/>
    </source>
</evidence>
<dbReference type="GO" id="GO:0009536">
    <property type="term" value="C:plastid"/>
    <property type="evidence" value="ECO:0007669"/>
    <property type="project" value="UniProtKB-SubCell"/>
</dbReference>
<comment type="catalytic activity">
    <reaction evidence="13">
        <text>2 (2R)-3-phosphoglycerate + 2 H(+) = D-ribulose 1,5-bisphosphate + CO2 + H2O</text>
        <dbReference type="Rhea" id="RHEA:23124"/>
        <dbReference type="ChEBI" id="CHEBI:15377"/>
        <dbReference type="ChEBI" id="CHEBI:15378"/>
        <dbReference type="ChEBI" id="CHEBI:16526"/>
        <dbReference type="ChEBI" id="CHEBI:57870"/>
        <dbReference type="ChEBI" id="CHEBI:58272"/>
        <dbReference type="EC" id="4.1.1.39"/>
    </reaction>
</comment>
<keyword evidence="11" id="KW-0120">Carbon dioxide fixation</keyword>
<evidence type="ECO:0000256" key="10">
    <source>
        <dbReference type="ARBA" id="ARBA00023239"/>
    </source>
</evidence>
<dbReference type="Proteomes" id="UP000775213">
    <property type="component" value="Unassembled WGS sequence"/>
</dbReference>
<keyword evidence="7" id="KW-0560">Oxidoreductase</keyword>
<organism evidence="15 16">
    <name type="scientific">Dendrobium chrysotoxum</name>
    <name type="common">Orchid</name>
    <dbReference type="NCBI Taxonomy" id="161865"/>
    <lineage>
        <taxon>Eukaryota</taxon>
        <taxon>Viridiplantae</taxon>
        <taxon>Streptophyta</taxon>
        <taxon>Embryophyta</taxon>
        <taxon>Tracheophyta</taxon>
        <taxon>Spermatophyta</taxon>
        <taxon>Magnoliopsida</taxon>
        <taxon>Liliopsida</taxon>
        <taxon>Asparagales</taxon>
        <taxon>Orchidaceae</taxon>
        <taxon>Epidendroideae</taxon>
        <taxon>Malaxideae</taxon>
        <taxon>Dendrobiinae</taxon>
        <taxon>Dendrobium</taxon>
    </lineage>
</organism>
<evidence type="ECO:0000256" key="9">
    <source>
        <dbReference type="ARBA" id="ARBA00023238"/>
    </source>
</evidence>
<evidence type="ECO:0000256" key="5">
    <source>
        <dbReference type="ARBA" id="ARBA00022567"/>
    </source>
</evidence>
<keyword evidence="8" id="KW-0503">Monooxygenase</keyword>
<feature type="domain" description="Ribulose bisphosphate carboxylase large subunit ferrodoxin-like N-terminal" evidence="14">
    <location>
        <begin position="15"/>
        <end position="53"/>
    </location>
</feature>
<sequence length="65" mass="6896">MCGVQTRPEANLDASKYETKDTDILAAFRVTPQLGVSLEEAGAAVAVESSNGEDNDANLKLLMIL</sequence>
<evidence type="ECO:0000256" key="7">
    <source>
        <dbReference type="ARBA" id="ARBA00023002"/>
    </source>
</evidence>
<dbReference type="EC" id="4.1.1.39" evidence="3"/>
<comment type="caution">
    <text evidence="15">The sequence shown here is derived from an EMBL/GenBank/DDBJ whole genome shotgun (WGS) entry which is preliminary data.</text>
</comment>
<keyword evidence="10" id="KW-0456">Lyase</keyword>
<name>A0AAV7H9E7_DENCH</name>
<evidence type="ECO:0000256" key="3">
    <source>
        <dbReference type="ARBA" id="ARBA00012287"/>
    </source>
</evidence>
<evidence type="ECO:0000256" key="8">
    <source>
        <dbReference type="ARBA" id="ARBA00023033"/>
    </source>
</evidence>
<dbReference type="AlphaFoldDB" id="A0AAV7H9E7"/>
<evidence type="ECO:0000256" key="2">
    <source>
        <dbReference type="ARBA" id="ARBA00006204"/>
    </source>
</evidence>
<keyword evidence="16" id="KW-1185">Reference proteome</keyword>
<evidence type="ECO:0000256" key="13">
    <source>
        <dbReference type="ARBA" id="ARBA00049469"/>
    </source>
</evidence>
<evidence type="ECO:0000313" key="16">
    <source>
        <dbReference type="Proteomes" id="UP000775213"/>
    </source>
</evidence>
<evidence type="ECO:0000256" key="6">
    <source>
        <dbReference type="ARBA" id="ARBA00022640"/>
    </source>
</evidence>
<accession>A0AAV7H9E7</accession>
<gene>
    <name evidence="15" type="ORF">IEQ34_007424</name>
</gene>
<evidence type="ECO:0000313" key="15">
    <source>
        <dbReference type="EMBL" id="KAH0464638.1"/>
    </source>
</evidence>
<evidence type="ECO:0000256" key="12">
    <source>
        <dbReference type="ARBA" id="ARBA00048059"/>
    </source>
</evidence>